<gene>
    <name evidence="4" type="ORF">NEPTK9_000683</name>
</gene>
<dbReference type="SUPFAM" id="SSF56801">
    <property type="entry name" value="Acetyl-CoA synthetase-like"/>
    <property type="match status" value="2"/>
</dbReference>
<feature type="compositionally biased region" description="Basic and acidic residues" evidence="1">
    <location>
        <begin position="343"/>
        <end position="359"/>
    </location>
</feature>
<organism evidence="4 5">
    <name type="scientific">Candidatus Neptunichlamydia vexilliferae</name>
    <dbReference type="NCBI Taxonomy" id="1651774"/>
    <lineage>
        <taxon>Bacteria</taxon>
        <taxon>Pseudomonadati</taxon>
        <taxon>Chlamydiota</taxon>
        <taxon>Chlamydiia</taxon>
        <taxon>Parachlamydiales</taxon>
        <taxon>Simkaniaceae</taxon>
        <taxon>Candidatus Neptunichlamydia</taxon>
    </lineage>
</organism>
<evidence type="ECO:0008006" key="6">
    <source>
        <dbReference type="Google" id="ProtNLM"/>
    </source>
</evidence>
<evidence type="ECO:0000256" key="1">
    <source>
        <dbReference type="SAM" id="MobiDB-lite"/>
    </source>
</evidence>
<dbReference type="InterPro" id="IPR000873">
    <property type="entry name" value="AMP-dep_synth/lig_dom"/>
</dbReference>
<dbReference type="Gene3D" id="3.40.50.12780">
    <property type="entry name" value="N-terminal domain of ligase-like"/>
    <property type="match status" value="2"/>
</dbReference>
<sequence>MRKIMIAIGSWLILKLLSLRYKIEVKGLDTIQGNGGILFLPNHPAEIDPIIIYNLLAKTFKPRPLVIEHFYYLGGARFFMNIIRALPMPNFELSANSWKIHQVDKCLNKVEKEMGEGENFLIYPSGALKRKAHESIGGNSFIHKLVKTSPDMHVVLVRTTGLWGSSFSCAYSKESPDFWKVLGRGLKILLKNGIFFTPRRKVTIEFEENPAGFPKKGTRLELNQFLEEWYNKEDEPLTPVSYSCFREEISLLLEQKEKKREEKVPIPDPIREEVYRELTKLSGVKELTDEKDLSHDLGLDSLDLASIYTFIDQRFDIEGGRPGRLHTIYDILSLIVQGKKEEAKTPHEEVKDPWPKEPSRPPVLFPEGKTLTDAFLEVAARMGSHIACADGLTKSLTYKKLRLAIFVLAEKFKEFPGEYVAILLPSTSICYILILALLFAKKTPVVLNWTAGERSLKFSRDLLGFETILSSRRFLERVERLELGTLEEQILLMEDFRHTISLWDKLKGMFKRKGPTLQEDDPAVILFTSGTESYPKAVPLSHKNLLSNQKAALECAQVNEKDILYGALPPFHSFGFSVTGLLPLLAGLRVFYSPDPTDTHQMARECFEQRITLLCLAPTFYRNLFRIATPRQLKTVRLFVAGAEKTPPELFEHVKRLYNGMPKQDQELGICQSQRSRFSSLEAVPYPGDRGDAEGAKDGDAGAGKNQFVSMFGHKEMIEGYGITECSPIVTINRQGEEPRGVGHPVPGVELCVIEGGEIAIAGPNVFAGYLGKEAPNPFVEIDGKRWYKSGDLGHIDETGALILKGRIKRFVKIGGEMVSLVALEEELGRAAPKKREETPQLAIGVHEKDKPQLILFTTFSFTKEEANKALKEGGFPPLVKVAAAYQVDEIPMTGTGKLQLRAIQELVKEKHA</sequence>
<dbReference type="PANTHER" id="PTHR43201:SF32">
    <property type="entry name" value="2-SUCCINYLBENZOATE--COA LIGASE, CHLOROPLASTIC_PEROXISOMAL"/>
    <property type="match status" value="1"/>
</dbReference>
<keyword evidence="5" id="KW-1185">Reference proteome</keyword>
<dbReference type="InterPro" id="IPR042099">
    <property type="entry name" value="ANL_N_sf"/>
</dbReference>
<evidence type="ECO:0000313" key="5">
    <source>
        <dbReference type="Proteomes" id="UP001194714"/>
    </source>
</evidence>
<evidence type="ECO:0000313" key="4">
    <source>
        <dbReference type="EMBL" id="MBF5059175.1"/>
    </source>
</evidence>
<dbReference type="Gene3D" id="3.30.300.30">
    <property type="match status" value="1"/>
</dbReference>
<name>A0ABS0AYX2_9BACT</name>
<dbReference type="PANTHER" id="PTHR43201">
    <property type="entry name" value="ACYL-COA SYNTHETASE"/>
    <property type="match status" value="1"/>
</dbReference>
<dbReference type="Pfam" id="PF00501">
    <property type="entry name" value="AMP-binding"/>
    <property type="match status" value="2"/>
</dbReference>
<evidence type="ECO:0000259" key="2">
    <source>
        <dbReference type="Pfam" id="PF00501"/>
    </source>
</evidence>
<dbReference type="PROSITE" id="PS00455">
    <property type="entry name" value="AMP_BINDING"/>
    <property type="match status" value="1"/>
</dbReference>
<evidence type="ECO:0000259" key="3">
    <source>
        <dbReference type="Pfam" id="PF01553"/>
    </source>
</evidence>
<reference evidence="4 5" key="1">
    <citation type="submission" date="2020-01" db="EMBL/GenBank/DDBJ databases">
        <title>Draft genome sequence of Cand. Neptunochlamydia vexilliferae K9.</title>
        <authorList>
            <person name="Schulz F."/>
            <person name="Koestlbacher S."/>
            <person name="Wascher F."/>
            <person name="Pizzetti I."/>
            <person name="Horn M."/>
        </authorList>
    </citation>
    <scope>NUCLEOTIDE SEQUENCE [LARGE SCALE GENOMIC DNA]</scope>
    <source>
        <strain evidence="4 5">K9</strain>
    </source>
</reference>
<dbReference type="InterPro" id="IPR036736">
    <property type="entry name" value="ACP-like_sf"/>
</dbReference>
<dbReference type="InterPro" id="IPR020845">
    <property type="entry name" value="AMP-binding_CS"/>
</dbReference>
<dbReference type="RefSeq" id="WP_194847477.1">
    <property type="nucleotide sequence ID" value="NZ_JAAEJV010000013.1"/>
</dbReference>
<dbReference type="Gene3D" id="1.10.1200.10">
    <property type="entry name" value="ACP-like"/>
    <property type="match status" value="1"/>
</dbReference>
<dbReference type="Pfam" id="PF01553">
    <property type="entry name" value="Acyltransferase"/>
    <property type="match status" value="1"/>
</dbReference>
<feature type="domain" description="AMP-dependent synthetase/ligase" evidence="2">
    <location>
        <begin position="707"/>
        <end position="771"/>
    </location>
</feature>
<dbReference type="SUPFAM" id="SSF47336">
    <property type="entry name" value="ACP-like"/>
    <property type="match status" value="1"/>
</dbReference>
<dbReference type="InterPro" id="IPR045851">
    <property type="entry name" value="AMP-bd_C_sf"/>
</dbReference>
<dbReference type="SUPFAM" id="SSF69593">
    <property type="entry name" value="Glycerol-3-phosphate (1)-acyltransferase"/>
    <property type="match status" value="1"/>
</dbReference>
<protein>
    <recommendedName>
        <fullName evidence="6">Bifunctional protein Aas</fullName>
    </recommendedName>
</protein>
<dbReference type="EMBL" id="JAAEJV010000013">
    <property type="protein sequence ID" value="MBF5059175.1"/>
    <property type="molecule type" value="Genomic_DNA"/>
</dbReference>
<accession>A0ABS0AYX2</accession>
<feature type="domain" description="AMP-dependent synthetase/ligase" evidence="2">
    <location>
        <begin position="377"/>
        <end position="659"/>
    </location>
</feature>
<proteinExistence type="predicted"/>
<comment type="caution">
    <text evidence="4">The sequence shown here is derived from an EMBL/GenBank/DDBJ whole genome shotgun (WGS) entry which is preliminary data.</text>
</comment>
<feature type="region of interest" description="Disordered" evidence="1">
    <location>
        <begin position="343"/>
        <end position="362"/>
    </location>
</feature>
<feature type="domain" description="Phospholipid/glycerol acyltransferase" evidence="3">
    <location>
        <begin position="22"/>
        <end position="131"/>
    </location>
</feature>
<dbReference type="Proteomes" id="UP001194714">
    <property type="component" value="Unassembled WGS sequence"/>
</dbReference>
<dbReference type="InterPro" id="IPR002123">
    <property type="entry name" value="Plipid/glycerol_acylTrfase"/>
</dbReference>